<dbReference type="PANTHER" id="PTHR43004">
    <property type="entry name" value="TRK SYSTEM POTASSIUM UPTAKE PROTEIN"/>
    <property type="match status" value="1"/>
</dbReference>
<dbReference type="InterPro" id="IPR050641">
    <property type="entry name" value="RIFMO-like"/>
</dbReference>
<comment type="cofactor">
    <cofactor evidence="1">
        <name>FAD</name>
        <dbReference type="ChEBI" id="CHEBI:57692"/>
    </cofactor>
</comment>
<evidence type="ECO:0000256" key="3">
    <source>
        <dbReference type="ARBA" id="ARBA00022827"/>
    </source>
</evidence>
<reference evidence="5 6" key="1">
    <citation type="submission" date="2016-09" db="EMBL/GenBank/DDBJ databases">
        <title>Serratia marcescens MSU-97 and epiphytic antimycotic-producing bacteria.</title>
        <authorList>
            <person name="Matilla M.A."/>
        </authorList>
    </citation>
    <scope>NUCLEOTIDE SEQUENCE [LARGE SCALE GENOMIC DNA]</scope>
    <source>
        <strain evidence="5 6">MSU-97</strain>
    </source>
</reference>
<name>A0A1Q4P5K0_SERMA</name>
<comment type="caution">
    <text evidence="5">The sequence shown here is derived from an EMBL/GenBank/DDBJ whole genome shotgun (WGS) entry which is preliminary data.</text>
</comment>
<dbReference type="Proteomes" id="UP000185770">
    <property type="component" value="Unassembled WGS sequence"/>
</dbReference>
<dbReference type="InterPro" id="IPR036188">
    <property type="entry name" value="FAD/NAD-bd_sf"/>
</dbReference>
<evidence type="ECO:0000256" key="2">
    <source>
        <dbReference type="ARBA" id="ARBA00022630"/>
    </source>
</evidence>
<evidence type="ECO:0000256" key="1">
    <source>
        <dbReference type="ARBA" id="ARBA00001974"/>
    </source>
</evidence>
<evidence type="ECO:0000259" key="4">
    <source>
        <dbReference type="Pfam" id="PF01494"/>
    </source>
</evidence>
<dbReference type="SUPFAM" id="SSF51905">
    <property type="entry name" value="FAD/NAD(P)-binding domain"/>
    <property type="match status" value="1"/>
</dbReference>
<feature type="domain" description="FAD-binding" evidence="4">
    <location>
        <begin position="31"/>
        <end position="371"/>
    </location>
</feature>
<dbReference type="OrthoDB" id="8672648at2"/>
<proteinExistence type="predicted"/>
<evidence type="ECO:0000313" key="5">
    <source>
        <dbReference type="EMBL" id="OKB68379.1"/>
    </source>
</evidence>
<keyword evidence="3" id="KW-0274">FAD</keyword>
<dbReference type="Pfam" id="PF21274">
    <property type="entry name" value="Rng_hyd_C"/>
    <property type="match status" value="1"/>
</dbReference>
<dbReference type="PRINTS" id="PR00420">
    <property type="entry name" value="RNGMNOXGNASE"/>
</dbReference>
<dbReference type="Gene3D" id="3.50.50.60">
    <property type="entry name" value="FAD/NAD(P)-binding domain"/>
    <property type="match status" value="1"/>
</dbReference>
<dbReference type="Gene3D" id="3.30.70.2450">
    <property type="match status" value="1"/>
</dbReference>
<protein>
    <recommendedName>
        <fullName evidence="4">FAD-binding domain-containing protein</fullName>
    </recommendedName>
</protein>
<organism evidence="5 6">
    <name type="scientific">Serratia marcescens</name>
    <dbReference type="NCBI Taxonomy" id="615"/>
    <lineage>
        <taxon>Bacteria</taxon>
        <taxon>Pseudomonadati</taxon>
        <taxon>Pseudomonadota</taxon>
        <taxon>Gammaproteobacteria</taxon>
        <taxon>Enterobacterales</taxon>
        <taxon>Yersiniaceae</taxon>
        <taxon>Serratia</taxon>
    </lineage>
</organism>
<dbReference type="RefSeq" id="WP_073529024.1">
    <property type="nucleotide sequence ID" value="NZ_MJAO01000002.1"/>
</dbReference>
<keyword evidence="2" id="KW-0285">Flavoprotein</keyword>
<dbReference type="InterPro" id="IPR002938">
    <property type="entry name" value="FAD-bd"/>
</dbReference>
<dbReference type="EMBL" id="MJAO01000002">
    <property type="protein sequence ID" value="OKB68379.1"/>
    <property type="molecule type" value="Genomic_DNA"/>
</dbReference>
<dbReference type="NCBIfam" id="NF006002">
    <property type="entry name" value="PRK08132.1"/>
    <property type="match status" value="1"/>
</dbReference>
<evidence type="ECO:0000313" key="6">
    <source>
        <dbReference type="Proteomes" id="UP000185770"/>
    </source>
</evidence>
<dbReference type="Gene3D" id="3.40.30.120">
    <property type="match status" value="1"/>
</dbReference>
<sequence length="571" mass="63786">MQPDNVIGEFHYQQYPVRLPPLESGRETRRHQVVIVGGGPVGLATALALARQGVASLVLENNTQVCTGSRAACISRRSLEILDKLGVAAAFVDKGLAWTRGRSFYHGEQVMQFDMLLDDNQQFPAMINLQQYYIEQFLLDAAMHCDDLIEIRWGSEAQRIVPSDEGVSVSVQAAGVDYQLEADWLLACDGGRSRMREQLGLHLQGQVHKGRFAIIDIELESDTPAERRVWFETPLRPGPMWMHRQPDNIWRIDYLLEDHVSDEEGLKPENVLPVVEDFLQMVGETGQWRPIWISMYNAKALSLERYRHGRVLFVGDAAHVVPIFGVRGLNGGLDDAYNLGWKLAYVLQGRAPERLLDSYSHERRGAWRDNADQASRSAEFMCPATPGGTTLRNAVLSLAARHPQFSSLINPRQTHSIRYADSPLNTLTTGDDLPGPAVGAVLAEYPLLRDGRPHALTGLIDARSFTLLRFPAREEHGDTVRERQTRYPLRVVTVGLPGQPQPGDAGMIEDPHGRLHAAYGTAQGALYLVRPDGHVCWRWERAQPATAQQIEQALLRACAHLSGDEETTDER</sequence>
<dbReference type="AlphaFoldDB" id="A0A1Q4P5K0"/>
<gene>
    <name evidence="5" type="ORF">BHU62_02620</name>
</gene>
<dbReference type="GO" id="GO:0071949">
    <property type="term" value="F:FAD binding"/>
    <property type="evidence" value="ECO:0007669"/>
    <property type="project" value="InterPro"/>
</dbReference>
<accession>A0A1Q4P5K0</accession>
<dbReference type="PANTHER" id="PTHR43004:SF19">
    <property type="entry name" value="BINDING MONOOXYGENASE, PUTATIVE (JCVI)-RELATED"/>
    <property type="match status" value="1"/>
</dbReference>
<dbReference type="GO" id="GO:0016709">
    <property type="term" value="F:oxidoreductase activity, acting on paired donors, with incorporation or reduction of molecular oxygen, NAD(P)H as one donor, and incorporation of one atom of oxygen"/>
    <property type="evidence" value="ECO:0007669"/>
    <property type="project" value="UniProtKB-ARBA"/>
</dbReference>
<dbReference type="Pfam" id="PF01494">
    <property type="entry name" value="FAD_binding_3"/>
    <property type="match status" value="1"/>
</dbReference>